<dbReference type="SMART" id="SM00386">
    <property type="entry name" value="HAT"/>
    <property type="match status" value="5"/>
</dbReference>
<feature type="domain" description="S1 motif" evidence="10">
    <location>
        <begin position="1131"/>
        <end position="1200"/>
    </location>
</feature>
<evidence type="ECO:0000256" key="6">
    <source>
        <dbReference type="ARBA" id="ARBA00023242"/>
    </source>
</evidence>
<dbReference type="InterPro" id="IPR048058">
    <property type="entry name" value="Rrp5_S1_rpt_hs11_sc8"/>
</dbReference>
<keyword evidence="3" id="KW-0698">rRNA processing</keyword>
<organism evidence="11 12">
    <name type="scientific">Carpinus fangiana</name>
    <dbReference type="NCBI Taxonomy" id="176857"/>
    <lineage>
        <taxon>Eukaryota</taxon>
        <taxon>Viridiplantae</taxon>
        <taxon>Streptophyta</taxon>
        <taxon>Embryophyta</taxon>
        <taxon>Tracheophyta</taxon>
        <taxon>Spermatophyta</taxon>
        <taxon>Magnoliopsida</taxon>
        <taxon>eudicotyledons</taxon>
        <taxon>Gunneridae</taxon>
        <taxon>Pentapetalae</taxon>
        <taxon>rosids</taxon>
        <taxon>fabids</taxon>
        <taxon>Fagales</taxon>
        <taxon>Betulaceae</taxon>
        <taxon>Carpinus</taxon>
    </lineage>
</organism>
<name>A0A5N6KYD1_9ROSI</name>
<evidence type="ECO:0000256" key="5">
    <source>
        <dbReference type="ARBA" id="ARBA00022737"/>
    </source>
</evidence>
<evidence type="ECO:0000256" key="1">
    <source>
        <dbReference type="ARBA" id="ARBA00004604"/>
    </source>
</evidence>
<dbReference type="PANTHER" id="PTHR23270:SF10">
    <property type="entry name" value="PROTEIN RRP5 HOMOLOG"/>
    <property type="match status" value="1"/>
</dbReference>
<feature type="domain" description="S1 motif" evidence="10">
    <location>
        <begin position="466"/>
        <end position="541"/>
    </location>
</feature>
<feature type="domain" description="S1 motif" evidence="10">
    <location>
        <begin position="1225"/>
        <end position="1294"/>
    </location>
</feature>
<feature type="domain" description="S1 motif" evidence="10">
    <location>
        <begin position="941"/>
        <end position="1017"/>
    </location>
</feature>
<evidence type="ECO:0000256" key="8">
    <source>
        <dbReference type="ARBA" id="ARBA00073619"/>
    </source>
</evidence>
<accession>A0A5N6KYD1</accession>
<dbReference type="InterPro" id="IPR003107">
    <property type="entry name" value="HAT"/>
</dbReference>
<comment type="subcellular location">
    <subcellularLocation>
        <location evidence="1">Nucleus</location>
        <location evidence="1">Nucleolus</location>
    </subcellularLocation>
</comment>
<dbReference type="GO" id="GO:0006364">
    <property type="term" value="P:rRNA processing"/>
    <property type="evidence" value="ECO:0007669"/>
    <property type="project" value="UniProtKB-KW"/>
</dbReference>
<feature type="compositionally biased region" description="Basic and acidic residues" evidence="9">
    <location>
        <begin position="85"/>
        <end position="107"/>
    </location>
</feature>
<proteinExistence type="predicted"/>
<dbReference type="InterPro" id="IPR057301">
    <property type="entry name" value="Rrp5_OB_4th"/>
</dbReference>
<protein>
    <recommendedName>
        <fullName evidence="8">rRNA biogenesis protein RRP5</fullName>
    </recommendedName>
</protein>
<dbReference type="SMART" id="SM00316">
    <property type="entry name" value="S1"/>
    <property type="match status" value="12"/>
</dbReference>
<feature type="compositionally biased region" description="Acidic residues" evidence="9">
    <location>
        <begin position="1417"/>
        <end position="1440"/>
    </location>
</feature>
<feature type="compositionally biased region" description="Basic and acidic residues" evidence="9">
    <location>
        <begin position="1"/>
        <end position="41"/>
    </location>
</feature>
<evidence type="ECO:0000256" key="3">
    <source>
        <dbReference type="ARBA" id="ARBA00022552"/>
    </source>
</evidence>
<dbReference type="SUPFAM" id="SSF48452">
    <property type="entry name" value="TPR-like"/>
    <property type="match status" value="2"/>
</dbReference>
<comment type="caution">
    <text evidence="11">The sequence shown here is derived from an EMBL/GenBank/DDBJ whole genome shotgun (WGS) entry which is preliminary data.</text>
</comment>
<dbReference type="Gene3D" id="2.40.50.140">
    <property type="entry name" value="Nucleic acid-binding proteins"/>
    <property type="match status" value="11"/>
</dbReference>
<keyword evidence="6" id="KW-0539">Nucleus</keyword>
<keyword evidence="5" id="KW-0677">Repeat</keyword>
<feature type="compositionally biased region" description="Basic and acidic residues" evidence="9">
    <location>
        <begin position="901"/>
        <end position="914"/>
    </location>
</feature>
<dbReference type="Gene3D" id="1.25.40.10">
    <property type="entry name" value="Tetratricopeptide repeat domain"/>
    <property type="match status" value="1"/>
</dbReference>
<dbReference type="FunFam" id="2.40.50.140:FF:000196">
    <property type="entry name" value="rRNA biogenesis protein RRP5"/>
    <property type="match status" value="1"/>
</dbReference>
<dbReference type="InterPro" id="IPR045209">
    <property type="entry name" value="Rrp5"/>
</dbReference>
<evidence type="ECO:0000313" key="12">
    <source>
        <dbReference type="Proteomes" id="UP000327013"/>
    </source>
</evidence>
<dbReference type="InterPro" id="IPR048059">
    <property type="entry name" value="Rrp5_S1_rpt_hs1_sc1"/>
</dbReference>
<dbReference type="Pfam" id="PF00575">
    <property type="entry name" value="S1"/>
    <property type="match status" value="4"/>
</dbReference>
<dbReference type="Pfam" id="PF23459">
    <property type="entry name" value="S1_RRP5"/>
    <property type="match status" value="2"/>
</dbReference>
<dbReference type="Pfam" id="PF24685">
    <property type="entry name" value="OB_RRP5_4th"/>
    <property type="match status" value="1"/>
</dbReference>
<feature type="compositionally biased region" description="Acidic residues" evidence="9">
    <location>
        <begin position="108"/>
        <end position="118"/>
    </location>
</feature>
<feature type="domain" description="S1 motif" evidence="10">
    <location>
        <begin position="558"/>
        <end position="632"/>
    </location>
</feature>
<feature type="domain" description="S1 motif" evidence="10">
    <location>
        <begin position="1314"/>
        <end position="1385"/>
    </location>
</feature>
<dbReference type="InterPro" id="IPR011990">
    <property type="entry name" value="TPR-like_helical_dom_sf"/>
</dbReference>
<feature type="compositionally biased region" description="Polar residues" evidence="9">
    <location>
        <begin position="1485"/>
        <end position="1494"/>
    </location>
</feature>
<evidence type="ECO:0000256" key="7">
    <source>
        <dbReference type="ARBA" id="ARBA00055575"/>
    </source>
</evidence>
<dbReference type="CDD" id="cd05697">
    <property type="entry name" value="S1_Rrp5_repeat_hs5"/>
    <property type="match status" value="1"/>
</dbReference>
<feature type="region of interest" description="Disordered" evidence="9">
    <location>
        <begin position="901"/>
        <end position="926"/>
    </location>
</feature>
<evidence type="ECO:0000313" key="11">
    <source>
        <dbReference type="EMBL" id="KAB8360835.1"/>
    </source>
</evidence>
<dbReference type="FunFam" id="2.40.50.140:FF:000103">
    <property type="entry name" value="protein RRP5 homolog"/>
    <property type="match status" value="2"/>
</dbReference>
<dbReference type="EMBL" id="VIBQ01000017">
    <property type="protein sequence ID" value="KAB8360835.1"/>
    <property type="molecule type" value="Genomic_DNA"/>
</dbReference>
<reference evidence="11 12" key="1">
    <citation type="submission" date="2019-06" db="EMBL/GenBank/DDBJ databases">
        <title>A chromosomal-level reference genome of Carpinus fangiana (Coryloideae, Betulaceae).</title>
        <authorList>
            <person name="Yang X."/>
            <person name="Wang Z."/>
            <person name="Zhang L."/>
            <person name="Hao G."/>
            <person name="Liu J."/>
            <person name="Yang Y."/>
        </authorList>
    </citation>
    <scope>NUCLEOTIDE SEQUENCE [LARGE SCALE GENOMIC DNA]</scope>
    <source>
        <strain evidence="11">Cfa_2016G</strain>
        <tissue evidence="11">Leaf</tissue>
    </source>
</reference>
<dbReference type="FunFam" id="2.40.50.140:FF:000278">
    <property type="entry name" value="rRNA biogenesis protein rrp5"/>
    <property type="match status" value="1"/>
</dbReference>
<dbReference type="GO" id="GO:0003723">
    <property type="term" value="F:RNA binding"/>
    <property type="evidence" value="ECO:0007669"/>
    <property type="project" value="TreeGrafter"/>
</dbReference>
<feature type="compositionally biased region" description="Polar residues" evidence="9">
    <location>
        <begin position="42"/>
        <end position="59"/>
    </location>
</feature>
<dbReference type="CDD" id="cd05693">
    <property type="entry name" value="S1_Rrp5_repeat_hs1_sc1"/>
    <property type="match status" value="1"/>
</dbReference>
<dbReference type="PANTHER" id="PTHR23270">
    <property type="entry name" value="PROGRAMMED CELL DEATH PROTEIN 11 PRE-RRNA PROCESSING PROTEIN RRP5"/>
    <property type="match status" value="1"/>
</dbReference>
<keyword evidence="2" id="KW-0690">Ribosome biogenesis</keyword>
<evidence type="ECO:0000259" key="10">
    <source>
        <dbReference type="PROSITE" id="PS50126"/>
    </source>
</evidence>
<sequence>MAPIKRKADEKSKIHGKSDDSGRPEKRPRKDDTSTKSKRESTNTADQQKTVKASTLLENENSRAFPRGGASVLTPLEQKQIQVKAAKDALFEESGHKRAKVRAHDSEQDSDLEDDFAAVEEGAKKKTKKRKTKSKDKNESEDKEPHFRVEGLKTKHLQPGCSVLGQVSRLTAQEIVLDLPNNLTGTVSITAISKQLTARVQALVDKNEDSENDTNMEKADEDVDLCKIFHQGQYLRASPVTAEDDSGKRKRIHLTIDPSVNNGKLVPGGIPVHSTVQASVVSVEDHGLIMDMGFDDKSVRGFMSSKEIPFKFTKADIQEGMVFLCVVTGLSSNGKVVKLSANHKVVGDVRKTNVLTESSTIDPLLPGTAVEVLISRVGSLVLAGQVLGSVDAGADLVHSGAGPLSIDLEKKYKAGSKITARIIYSISDEDSVKLGVSLLDHVVTLSSKRSSDKVKSELPSSLLPQSSFVDHVRIVDVAPKLGLFVDAGVKGIPGFVHVSRVADQRVEDVAKDSGAYKTGTTHRGRILGYNAMDGLYLLSLQQKILDQPFLSVDDVKVGEIVNGKVDKIIVNATGVAGIVLELAESVTGFVPHVHMADIQLAHPEKKFKQGATVKARVLSTDTERRQVYLTLKKTLLEDDSPVWSTYEDIEPLASSVGTLTKFTPQGAVLQFFGTVRGFLPKNQMSDSFVEDPTKRFRLGQSVKVQSLEVKPEDKRLIVSCRANLDEEAGQITAFSSLKIGEKVSGVITQKSGEDVTVDLHGSELRASLRIGQLTDGTDAKNAFAFKRLRISQNLDNLVILEKFDKKLALGLSSKPSLVKSEELIVKLDDLNIGQEIFCHVKSVTATAVFVNVFGGLTGLLPRTQVSDELSKLPNFGMSKDQTLKVRVLSIDLDQGRFAVTMKKETSSPQKKEPKVNGTLRSGEAVNPVDGKSTSIDDYVPGYTTKARVSSVKDTQLNVQLADNLQGRIDVSELFQSLSDIKDRKHPLRAFSVKDVIDVTVLGIHDARNHRFLPISHRAGKVPVFELSAKKGGTTVHSLDEVKAGQSYLGFVNNVSDSCLWINISPNIRGRVQLMDVSDNPAVLQDLDSSFPSGSAIISTVKSVDPANGRLDLTFIPSASTKAITLDGLAIGTSVAGRVTKVTERAVVVQLSPTVSGHIGLTELADDFESANPMIYKKNEVVRVSVVAIDHPNKRVTLSTRPSKIASSSLPIKDKLITSVNQLKVHDLIRGFVKNVADIGLFVSLGPDVTAFVRVSELSDSYLKDWKSQYEVDRLVSGKIIAIDDSSRHIQMSLKASVVSDDYVAPMTFNDMSKGQIVTGKVRKVEEYGAFIVVDNSHNVSGLCHRTEVADRKIGDVRKVLGEGDPVKAVVLEVDPEKRRISFGLKASYFGDADGSDEESGSGSEVEGGVDIDKFDSEENEAEDENDEDMADAESEDDEDSLGGIDLDVSDLKELTGPSSTTRKRSSHDDDEGLDAGGFNWDGTAQALSTATPTTDGVGEPTKKKKKRAEIKVDQTGDLDKLGPRSTSDFERLLLGQRDSSSLWVQYMAFQLDLGEVESARQIAERALREISIREQDEKLNVWVALLNLENAYGSDESLEDVFKRVCEVSEGLEMHERLASIYIDSGKLEKAHRLFLAMTSNKRFTPSLKLWTNFATFLFDTLSPPSPQTARDMLPRAMKSVPSYQHRDLITQFALLEFKRKNGDAERGRTMFAQLLDTYPGRWDLWDVYIDAEKRLGQTDNVRRLYEDMTASKKNMRRKRAQAVFKAWLMFEEEKGTKKNVEHVKAKAAEYVERQKKAKEGVDED</sequence>
<evidence type="ECO:0000256" key="2">
    <source>
        <dbReference type="ARBA" id="ARBA00022517"/>
    </source>
</evidence>
<dbReference type="FunFam" id="2.40.50.140:FF:000159">
    <property type="entry name" value="rRNA biogenesis protein rrp5"/>
    <property type="match status" value="1"/>
</dbReference>
<feature type="region of interest" description="Disordered" evidence="9">
    <location>
        <begin position="1"/>
        <end position="148"/>
    </location>
</feature>
<feature type="domain" description="S1 motif" evidence="10">
    <location>
        <begin position="160"/>
        <end position="257"/>
    </location>
</feature>
<comment type="function">
    <text evidence="7">Involved in the biogenesis of rRNA. Required for the formation of 18S and 5.8S rRNA.</text>
</comment>
<evidence type="ECO:0000256" key="9">
    <source>
        <dbReference type="SAM" id="MobiDB-lite"/>
    </source>
</evidence>
<keyword evidence="12" id="KW-1185">Reference proteome</keyword>
<dbReference type="CDD" id="cd05703">
    <property type="entry name" value="S1_Rrp5_repeat_hs12_sc9"/>
    <property type="match status" value="1"/>
</dbReference>
<dbReference type="InterPro" id="IPR003029">
    <property type="entry name" value="S1_domain"/>
</dbReference>
<feature type="domain" description="S1 motif" evidence="10">
    <location>
        <begin position="652"/>
        <end position="721"/>
    </location>
</feature>
<keyword evidence="4" id="KW-0597">Phosphoprotein</keyword>
<dbReference type="CDD" id="cd05702">
    <property type="entry name" value="S1_Rrp5_repeat_hs11_sc8"/>
    <property type="match status" value="1"/>
</dbReference>
<dbReference type="Proteomes" id="UP000327013">
    <property type="component" value="Unassembled WGS sequence"/>
</dbReference>
<dbReference type="SUPFAM" id="SSF50249">
    <property type="entry name" value="Nucleic acid-binding proteins"/>
    <property type="match status" value="10"/>
</dbReference>
<dbReference type="InterPro" id="IPR057302">
    <property type="entry name" value="Rrp5_S1"/>
</dbReference>
<dbReference type="OrthoDB" id="412781at2759"/>
<evidence type="ECO:0000256" key="4">
    <source>
        <dbReference type="ARBA" id="ARBA00022553"/>
    </source>
</evidence>
<dbReference type="PROSITE" id="PS50126">
    <property type="entry name" value="S1"/>
    <property type="match status" value="11"/>
</dbReference>
<feature type="domain" description="S1 motif" evidence="10">
    <location>
        <begin position="1044"/>
        <end position="1115"/>
    </location>
</feature>
<dbReference type="CDD" id="cd05707">
    <property type="entry name" value="S1_Rrp5_repeat_sc11"/>
    <property type="match status" value="1"/>
</dbReference>
<feature type="region of interest" description="Disordered" evidence="9">
    <location>
        <begin position="1391"/>
        <end position="1509"/>
    </location>
</feature>
<feature type="compositionally biased region" description="Basic and acidic residues" evidence="9">
    <location>
        <begin position="135"/>
        <end position="148"/>
    </location>
</feature>
<gene>
    <name evidence="11" type="ORF">FH972_024569</name>
</gene>
<feature type="domain" description="S1 motif" evidence="10">
    <location>
        <begin position="263"/>
        <end position="342"/>
    </location>
</feature>
<dbReference type="FunFam" id="2.40.50.140:FF:000266">
    <property type="entry name" value="rRNA biogenesis protein rrp5"/>
    <property type="match status" value="1"/>
</dbReference>
<dbReference type="FunFam" id="2.40.50.140:FF:000155">
    <property type="entry name" value="rRNA biogenesis protein RRP5"/>
    <property type="match status" value="1"/>
</dbReference>
<dbReference type="GO" id="GO:0032040">
    <property type="term" value="C:small-subunit processome"/>
    <property type="evidence" value="ECO:0007669"/>
    <property type="project" value="TreeGrafter"/>
</dbReference>
<feature type="domain" description="S1 motif" evidence="10">
    <location>
        <begin position="833"/>
        <end position="902"/>
    </location>
</feature>
<feature type="compositionally biased region" description="Basic residues" evidence="9">
    <location>
        <begin position="125"/>
        <end position="134"/>
    </location>
</feature>
<dbReference type="InterPro" id="IPR012340">
    <property type="entry name" value="NA-bd_OB-fold"/>
</dbReference>